<accession>A0A8E2E4S7</accession>
<gene>
    <name evidence="1" type="ORF">K432DRAFT_121086</name>
</gene>
<name>A0A8E2E4S7_9PEZI</name>
<evidence type="ECO:0000313" key="2">
    <source>
        <dbReference type="Proteomes" id="UP000250266"/>
    </source>
</evidence>
<keyword evidence="2" id="KW-1185">Reference proteome</keyword>
<proteinExistence type="predicted"/>
<sequence>MTPYLVTLNRLDSVVIHSKRILRHAMVLQNCLNSKSTPMLPPKNQLSICLKFVPLDFSEAPSVEVRSIFFSFPPSTTLFSSFLFIMSFPITVSSSFHHFPYPEFPTPSSI</sequence>
<reference evidence="1 2" key="1">
    <citation type="journal article" date="2016" name="Nat. Commun.">
        <title>Ectomycorrhizal ecology is imprinted in the genome of the dominant symbiotic fungus Cenococcum geophilum.</title>
        <authorList>
            <consortium name="DOE Joint Genome Institute"/>
            <person name="Peter M."/>
            <person name="Kohler A."/>
            <person name="Ohm R.A."/>
            <person name="Kuo A."/>
            <person name="Krutzmann J."/>
            <person name="Morin E."/>
            <person name="Arend M."/>
            <person name="Barry K.W."/>
            <person name="Binder M."/>
            <person name="Choi C."/>
            <person name="Clum A."/>
            <person name="Copeland A."/>
            <person name="Grisel N."/>
            <person name="Haridas S."/>
            <person name="Kipfer T."/>
            <person name="LaButti K."/>
            <person name="Lindquist E."/>
            <person name="Lipzen A."/>
            <person name="Maire R."/>
            <person name="Meier B."/>
            <person name="Mihaltcheva S."/>
            <person name="Molinier V."/>
            <person name="Murat C."/>
            <person name="Poggeler S."/>
            <person name="Quandt C.A."/>
            <person name="Sperisen C."/>
            <person name="Tritt A."/>
            <person name="Tisserant E."/>
            <person name="Crous P.W."/>
            <person name="Henrissat B."/>
            <person name="Nehls U."/>
            <person name="Egli S."/>
            <person name="Spatafora J.W."/>
            <person name="Grigoriev I.V."/>
            <person name="Martin F.M."/>
        </authorList>
    </citation>
    <scope>NUCLEOTIDE SEQUENCE [LARGE SCALE GENOMIC DNA]</scope>
    <source>
        <strain evidence="1 2">CBS 459.81</strain>
    </source>
</reference>
<organism evidence="1 2">
    <name type="scientific">Lepidopterella palustris CBS 459.81</name>
    <dbReference type="NCBI Taxonomy" id="1314670"/>
    <lineage>
        <taxon>Eukaryota</taxon>
        <taxon>Fungi</taxon>
        <taxon>Dikarya</taxon>
        <taxon>Ascomycota</taxon>
        <taxon>Pezizomycotina</taxon>
        <taxon>Dothideomycetes</taxon>
        <taxon>Pleosporomycetidae</taxon>
        <taxon>Mytilinidiales</taxon>
        <taxon>Argynnaceae</taxon>
        <taxon>Lepidopterella</taxon>
    </lineage>
</organism>
<dbReference type="Proteomes" id="UP000250266">
    <property type="component" value="Unassembled WGS sequence"/>
</dbReference>
<dbReference type="AlphaFoldDB" id="A0A8E2E4S7"/>
<protein>
    <submittedName>
        <fullName evidence="1">Uncharacterized protein</fullName>
    </submittedName>
</protein>
<evidence type="ECO:0000313" key="1">
    <source>
        <dbReference type="EMBL" id="OCK77376.1"/>
    </source>
</evidence>
<dbReference type="EMBL" id="KV745132">
    <property type="protein sequence ID" value="OCK77376.1"/>
    <property type="molecule type" value="Genomic_DNA"/>
</dbReference>